<dbReference type="SUPFAM" id="SSF55729">
    <property type="entry name" value="Acyl-CoA N-acyltransferases (Nat)"/>
    <property type="match status" value="1"/>
</dbReference>
<dbReference type="CDD" id="cd04301">
    <property type="entry name" value="NAT_SF"/>
    <property type="match status" value="1"/>
</dbReference>
<protein>
    <submittedName>
        <fullName evidence="2">GNAT family N-acetyltransferase</fullName>
    </submittedName>
</protein>
<dbReference type="InterPro" id="IPR000182">
    <property type="entry name" value="GNAT_dom"/>
</dbReference>
<evidence type="ECO:0000259" key="1">
    <source>
        <dbReference type="PROSITE" id="PS51186"/>
    </source>
</evidence>
<gene>
    <name evidence="2" type="ORF">IC602_01410</name>
</gene>
<proteinExistence type="predicted"/>
<dbReference type="PROSITE" id="PS51186">
    <property type="entry name" value="GNAT"/>
    <property type="match status" value="1"/>
</dbReference>
<evidence type="ECO:0000313" key="2">
    <source>
        <dbReference type="EMBL" id="MBD1221267.1"/>
    </source>
</evidence>
<accession>A0ABR7VK90</accession>
<dbReference type="RefSeq" id="WP_189776643.1">
    <property type="nucleotide sequence ID" value="NZ_JACWEZ010000001.1"/>
</dbReference>
<dbReference type="EMBL" id="JACWEZ010000001">
    <property type="protein sequence ID" value="MBD1221267.1"/>
    <property type="molecule type" value="Genomic_DNA"/>
</dbReference>
<dbReference type="Gene3D" id="3.40.630.30">
    <property type="match status" value="1"/>
</dbReference>
<sequence length="160" mass="18693">MNNKTLFMTHQLQSIPSYPLEDGYRFRYFGKENDELVWADIVTATGEFPDQNKALERFHRELAVHTEEMKRRIIFIETEEGEGMPIGTATAWWGDWEQKEIGRLHWVEIIPAFQGKGLGKPLITKAMQTLALYHDQAYLKTQYSSEAAIHLYKKLGWEMV</sequence>
<reference evidence="2 3" key="1">
    <citation type="submission" date="2020-09" db="EMBL/GenBank/DDBJ databases">
        <title>Draft Genome Sequences of Oil-Oxidizing Bacteria Halomonas titanicae, Marinobacter lutaoensis, and Virgibacillus halodenitrificans Isolated from Highly Saline Environments.</title>
        <authorList>
            <person name="Grouzdev D.S."/>
            <person name="Sokolova D.S."/>
            <person name="Semenova E.M."/>
            <person name="Borzenkov I.A."/>
            <person name="Bidzhieva S.K."/>
            <person name="Poltaraus A.B."/>
            <person name="Nazina T.N."/>
        </authorList>
    </citation>
    <scope>NUCLEOTIDE SEQUENCE [LARGE SCALE GENOMIC DNA]</scope>
    <source>
        <strain evidence="2 3">VKM B-3472D</strain>
    </source>
</reference>
<comment type="caution">
    <text evidence="2">The sequence shown here is derived from an EMBL/GenBank/DDBJ whole genome shotgun (WGS) entry which is preliminary data.</text>
</comment>
<dbReference type="InterPro" id="IPR016181">
    <property type="entry name" value="Acyl_CoA_acyltransferase"/>
</dbReference>
<dbReference type="Proteomes" id="UP000621631">
    <property type="component" value="Unassembled WGS sequence"/>
</dbReference>
<feature type="domain" description="N-acetyltransferase" evidence="1">
    <location>
        <begin position="24"/>
        <end position="160"/>
    </location>
</feature>
<evidence type="ECO:0000313" key="3">
    <source>
        <dbReference type="Proteomes" id="UP000621631"/>
    </source>
</evidence>
<name>A0ABR7VK90_VIRHA</name>
<dbReference type="Pfam" id="PF00583">
    <property type="entry name" value="Acetyltransf_1"/>
    <property type="match status" value="1"/>
</dbReference>
<keyword evidence="3" id="KW-1185">Reference proteome</keyword>
<organism evidence="2 3">
    <name type="scientific">Virgibacillus halodenitrificans</name>
    <name type="common">Bacillus halodenitrificans</name>
    <dbReference type="NCBI Taxonomy" id="1482"/>
    <lineage>
        <taxon>Bacteria</taxon>
        <taxon>Bacillati</taxon>
        <taxon>Bacillota</taxon>
        <taxon>Bacilli</taxon>
        <taxon>Bacillales</taxon>
        <taxon>Bacillaceae</taxon>
        <taxon>Virgibacillus</taxon>
    </lineage>
</organism>